<dbReference type="RefSeq" id="WP_205357795.1">
    <property type="nucleotide sequence ID" value="NZ_JADKYB010000007.1"/>
</dbReference>
<keyword evidence="3" id="KW-0732">Signal</keyword>
<evidence type="ECO:0000256" key="1">
    <source>
        <dbReference type="SAM" id="MobiDB-lite"/>
    </source>
</evidence>
<organism evidence="4 5">
    <name type="scientific">Actinacidiphila acididurans</name>
    <dbReference type="NCBI Taxonomy" id="2784346"/>
    <lineage>
        <taxon>Bacteria</taxon>
        <taxon>Bacillati</taxon>
        <taxon>Actinomycetota</taxon>
        <taxon>Actinomycetes</taxon>
        <taxon>Kitasatosporales</taxon>
        <taxon>Streptomycetaceae</taxon>
        <taxon>Actinacidiphila</taxon>
    </lineage>
</organism>
<evidence type="ECO:0000313" key="4">
    <source>
        <dbReference type="EMBL" id="MBM9505937.1"/>
    </source>
</evidence>
<feature type="region of interest" description="Disordered" evidence="1">
    <location>
        <begin position="401"/>
        <end position="437"/>
    </location>
</feature>
<reference evidence="4 5" key="1">
    <citation type="submission" date="2021-01" db="EMBL/GenBank/DDBJ databases">
        <title>Streptomyces acididurans sp. nov., isolated from a peat swamp forest soil.</title>
        <authorList>
            <person name="Chantavorakit T."/>
            <person name="Duangmal K."/>
        </authorList>
    </citation>
    <scope>NUCLEOTIDE SEQUENCE [LARGE SCALE GENOMIC DNA]</scope>
    <source>
        <strain evidence="4 5">KK5PA1</strain>
    </source>
</reference>
<feature type="chain" id="PRO_5045127256" evidence="3">
    <location>
        <begin position="28"/>
        <end position="498"/>
    </location>
</feature>
<feature type="transmembrane region" description="Helical" evidence="2">
    <location>
        <begin position="446"/>
        <end position="468"/>
    </location>
</feature>
<proteinExistence type="predicted"/>
<dbReference type="EMBL" id="JADKYB010000007">
    <property type="protein sequence ID" value="MBM9505937.1"/>
    <property type="molecule type" value="Genomic_DNA"/>
</dbReference>
<gene>
    <name evidence="4" type="ORF">ITX44_15520</name>
</gene>
<name>A0ABS2TRG8_9ACTN</name>
<accession>A0ABS2TRG8</accession>
<keyword evidence="2" id="KW-1133">Transmembrane helix</keyword>
<feature type="region of interest" description="Disordered" evidence="1">
    <location>
        <begin position="24"/>
        <end position="55"/>
    </location>
</feature>
<feature type="region of interest" description="Disordered" evidence="1">
    <location>
        <begin position="263"/>
        <end position="294"/>
    </location>
</feature>
<keyword evidence="2" id="KW-0472">Membrane</keyword>
<feature type="compositionally biased region" description="Low complexity" evidence="1">
    <location>
        <begin position="263"/>
        <end position="280"/>
    </location>
</feature>
<evidence type="ECO:0000256" key="2">
    <source>
        <dbReference type="SAM" id="Phobius"/>
    </source>
</evidence>
<evidence type="ECO:0000313" key="5">
    <source>
        <dbReference type="Proteomes" id="UP000749040"/>
    </source>
</evidence>
<sequence length="498" mass="49224">MRRTTYTGAVLLALAALMGSGAPDASAAPGGTGQGAWQPAGTPLAGSTSSAGRPGMRAAVTYRDTIGPNETKFYGITLDAASSAYASVFAVPRPGARVTFGDGIDLRLVSADGADCDAQDAHFQDDDPRPVGTAVARTTGSGRPCQEAGGYALRVHRSSGGDSDPAAWPLELRYVLEPPLRAGATPQAAPYYPSSAATLPTGGVEHPAAGGTSPRTAPALGAGAWQDQVRPGETRFYRVPVDWGQQATVFAQFGGGGDLTGAAAGSSAGSSDGASGTSSGLTGGSSAGSAGSSGGTPAVFIGSGVRLRAYSPVLAYISGDSHSYDGRSVLLRTQLAPAEYVNRDSPDPQVAAVRFAGWYVFAVTVHPGVAEVAGNGAVPVTLRVAVAGTAAHAPAYAGDPRQAGIGLDAPPPGSSSSSSQASQGASGSSSAAAAGPASPHARGLRMLGFSAIGTGTALVLGLALWAVVARRWARRGAGDAARGTAGGAVGAAAVRRGR</sequence>
<evidence type="ECO:0000256" key="3">
    <source>
        <dbReference type="SAM" id="SignalP"/>
    </source>
</evidence>
<dbReference type="Proteomes" id="UP000749040">
    <property type="component" value="Unassembled WGS sequence"/>
</dbReference>
<comment type="caution">
    <text evidence="4">The sequence shown here is derived from an EMBL/GenBank/DDBJ whole genome shotgun (WGS) entry which is preliminary data.</text>
</comment>
<feature type="signal peptide" evidence="3">
    <location>
        <begin position="1"/>
        <end position="27"/>
    </location>
</feature>
<keyword evidence="2" id="KW-0812">Transmembrane</keyword>
<feature type="compositionally biased region" description="Low complexity" evidence="1">
    <location>
        <begin position="414"/>
        <end position="437"/>
    </location>
</feature>
<feature type="region of interest" description="Disordered" evidence="1">
    <location>
        <begin position="479"/>
        <end position="498"/>
    </location>
</feature>
<feature type="compositionally biased region" description="Gly residues" evidence="1">
    <location>
        <begin position="281"/>
        <end position="294"/>
    </location>
</feature>
<protein>
    <submittedName>
        <fullName evidence="4">Uncharacterized protein</fullName>
    </submittedName>
</protein>
<keyword evidence="5" id="KW-1185">Reference proteome</keyword>